<evidence type="ECO:0000256" key="4">
    <source>
        <dbReference type="ARBA" id="ARBA00023244"/>
    </source>
</evidence>
<evidence type="ECO:0000256" key="5">
    <source>
        <dbReference type="HAMAP-Rule" id="MF_00323"/>
    </source>
</evidence>
<name>A0A346PD58_9EURY</name>
<dbReference type="CDD" id="cd00419">
    <property type="entry name" value="Ferrochelatase_C"/>
    <property type="match status" value="1"/>
</dbReference>
<evidence type="ECO:0000313" key="7">
    <source>
        <dbReference type="EMBL" id="AXR77453.1"/>
    </source>
</evidence>
<comment type="function">
    <text evidence="5">Catalyzes the ferrous insertion into protoporphyrin IX.</text>
</comment>
<dbReference type="InterPro" id="IPR001015">
    <property type="entry name" value="Ferrochelatase"/>
</dbReference>
<dbReference type="Gene3D" id="3.40.50.1400">
    <property type="match status" value="2"/>
</dbReference>
<evidence type="ECO:0000256" key="6">
    <source>
        <dbReference type="RuleBase" id="RU004185"/>
    </source>
</evidence>
<gene>
    <name evidence="5" type="primary">hemH</name>
    <name evidence="7" type="ORF">AArc1_1112</name>
</gene>
<dbReference type="HAMAP" id="MF_00323">
    <property type="entry name" value="Ferrochelatase"/>
    <property type="match status" value="1"/>
</dbReference>
<organism evidence="7 8">
    <name type="scientific">Natrarchaeobaculum sulfurireducens</name>
    <dbReference type="NCBI Taxonomy" id="2044521"/>
    <lineage>
        <taxon>Archaea</taxon>
        <taxon>Methanobacteriati</taxon>
        <taxon>Methanobacteriota</taxon>
        <taxon>Stenosarchaea group</taxon>
        <taxon>Halobacteria</taxon>
        <taxon>Halobacteriales</taxon>
        <taxon>Natrialbaceae</taxon>
        <taxon>Natrarchaeobaculum</taxon>
    </lineage>
</organism>
<keyword evidence="2 5" id="KW-0350">Heme biosynthesis</keyword>
<evidence type="ECO:0000256" key="1">
    <source>
        <dbReference type="ARBA" id="ARBA00023004"/>
    </source>
</evidence>
<dbReference type="UniPathway" id="UPA00252">
    <property type="reaction ID" value="UER00325"/>
</dbReference>
<dbReference type="GeneID" id="37637926"/>
<dbReference type="GO" id="GO:0006783">
    <property type="term" value="P:heme biosynthetic process"/>
    <property type="evidence" value="ECO:0007669"/>
    <property type="project" value="UniProtKB-UniRule"/>
</dbReference>
<comment type="similarity">
    <text evidence="5 6">Belongs to the ferrochelatase family.</text>
</comment>
<dbReference type="KEGG" id="nan:AArc1_1112"/>
<feature type="binding site" evidence="5">
    <location>
        <position position="278"/>
    </location>
    <ligand>
        <name>Fe(2+)</name>
        <dbReference type="ChEBI" id="CHEBI:29033"/>
    </ligand>
</feature>
<keyword evidence="4 5" id="KW-0627">Porphyrin biosynthesis</keyword>
<keyword evidence="5" id="KW-0963">Cytoplasm</keyword>
<dbReference type="RefSeq" id="WP_117363632.1">
    <property type="nucleotide sequence ID" value="NZ_CP024047.1"/>
</dbReference>
<evidence type="ECO:0000256" key="3">
    <source>
        <dbReference type="ARBA" id="ARBA00023239"/>
    </source>
</evidence>
<dbReference type="GO" id="GO:0004325">
    <property type="term" value="F:ferrochelatase activity"/>
    <property type="evidence" value="ECO:0007669"/>
    <property type="project" value="UniProtKB-UniRule"/>
</dbReference>
<comment type="pathway">
    <text evidence="5">Porphyrin-containing compound metabolism; protoheme biosynthesis; protoheme from protoporphyrin-IX: step 1/1.</text>
</comment>
<evidence type="ECO:0000256" key="2">
    <source>
        <dbReference type="ARBA" id="ARBA00023133"/>
    </source>
</evidence>
<dbReference type="PANTHER" id="PTHR11108:SF1">
    <property type="entry name" value="FERROCHELATASE, MITOCHONDRIAL"/>
    <property type="match status" value="1"/>
</dbReference>
<keyword evidence="5" id="KW-0479">Metal-binding</keyword>
<protein>
    <recommendedName>
        <fullName evidence="5">Ferrochelatase</fullName>
        <ecNumber evidence="5">4.98.1.1</ecNumber>
    </recommendedName>
    <alternativeName>
        <fullName evidence="5">Heme synthase</fullName>
    </alternativeName>
    <alternativeName>
        <fullName evidence="5">Protoheme ferro-lyase</fullName>
    </alternativeName>
</protein>
<dbReference type="AlphaFoldDB" id="A0A346PD58"/>
<dbReference type="GO" id="GO:0046872">
    <property type="term" value="F:metal ion binding"/>
    <property type="evidence" value="ECO:0007669"/>
    <property type="project" value="UniProtKB-KW"/>
</dbReference>
<dbReference type="EMBL" id="CP024047">
    <property type="protein sequence ID" value="AXR77453.1"/>
    <property type="molecule type" value="Genomic_DNA"/>
</dbReference>
<dbReference type="Pfam" id="PF00762">
    <property type="entry name" value="Ferrochelatase"/>
    <property type="match status" value="1"/>
</dbReference>
<reference evidence="8" key="1">
    <citation type="submission" date="2017-10" db="EMBL/GenBank/DDBJ databases">
        <title>Phenotypic and genomic properties of facultatively anaerobic sulfur-reducing natronoarchaea from hypersaline soda lakes.</title>
        <authorList>
            <person name="Sorokin D.Y."/>
            <person name="Kublanov I.V."/>
            <person name="Roman P."/>
            <person name="Sinninghe Damste J.S."/>
            <person name="Golyshin P.N."/>
            <person name="Rojo D."/>
            <person name="Ciordia S."/>
            <person name="Mena Md.C."/>
            <person name="Ferrer M."/>
            <person name="Messina E."/>
            <person name="Smedile F."/>
            <person name="La Spada G."/>
            <person name="La Cono V."/>
            <person name="Yakimov M.M."/>
        </authorList>
    </citation>
    <scope>NUCLEOTIDE SEQUENCE [LARGE SCALE GENOMIC DNA]</scope>
    <source>
        <strain evidence="8">AArc1</strain>
    </source>
</reference>
<sequence>METGIVLLNFGEPSEPDREVVLEYLTRIFFDNADLEDAASEEAAWERSRELAKRRLPSLMEEYEQIGGSPLQEQAAAQAAGIDERLSERGHDVSVFHAMQFMEPLITDIPAELAEAGIDSVIAVPIYPLCGPSTTVSAIDSLESAIEETDGYDPEFTAITGWHRVPTYNRLRAEGIREFVEAEGVDLEDPDTAFVFSAHGTPKKYLEEGSRYDKYVREHAEALANIAGIPEYEIGYQNHSNRGIEWTEPDTEDVVEGLEGEAERVIVEPMSFMHEQSETLVELDIDLREDADAVDLDLHRVPVPHDDPRFPTLLADTIEPFLSDLEPSYYQLRQCECRNEPGTYCYNAGLPPQ</sequence>
<dbReference type="Proteomes" id="UP000258707">
    <property type="component" value="Chromosome"/>
</dbReference>
<dbReference type="InterPro" id="IPR033644">
    <property type="entry name" value="Ferrochelatase_C"/>
</dbReference>
<dbReference type="EC" id="4.98.1.1" evidence="5"/>
<dbReference type="SUPFAM" id="SSF53800">
    <property type="entry name" value="Chelatase"/>
    <property type="match status" value="1"/>
</dbReference>
<dbReference type="PANTHER" id="PTHR11108">
    <property type="entry name" value="FERROCHELATASE"/>
    <property type="match status" value="1"/>
</dbReference>
<keyword evidence="1 5" id="KW-0408">Iron</keyword>
<comment type="catalytic activity">
    <reaction evidence="5">
        <text>heme b + 2 H(+) = protoporphyrin IX + Fe(2+)</text>
        <dbReference type="Rhea" id="RHEA:22584"/>
        <dbReference type="ChEBI" id="CHEBI:15378"/>
        <dbReference type="ChEBI" id="CHEBI:29033"/>
        <dbReference type="ChEBI" id="CHEBI:57306"/>
        <dbReference type="ChEBI" id="CHEBI:60344"/>
        <dbReference type="EC" id="4.98.1.1"/>
    </reaction>
</comment>
<comment type="subcellular location">
    <subcellularLocation>
        <location evidence="5">Cytoplasm</location>
    </subcellularLocation>
</comment>
<dbReference type="GO" id="GO:0005737">
    <property type="term" value="C:cytoplasm"/>
    <property type="evidence" value="ECO:0007669"/>
    <property type="project" value="UniProtKB-SubCell"/>
</dbReference>
<keyword evidence="3 5" id="KW-0456">Lyase</keyword>
<accession>A0A346PD58</accession>
<proteinExistence type="inferred from homology"/>
<dbReference type="NCBIfam" id="TIGR00109">
    <property type="entry name" value="hemH"/>
    <property type="match status" value="1"/>
</dbReference>
<feature type="binding site" evidence="5">
    <location>
        <position position="199"/>
    </location>
    <ligand>
        <name>Fe(2+)</name>
        <dbReference type="ChEBI" id="CHEBI:29033"/>
    </ligand>
</feature>
<evidence type="ECO:0000313" key="8">
    <source>
        <dbReference type="Proteomes" id="UP000258707"/>
    </source>
</evidence>